<sequence>MFVVFDEALLRLPSCLAVHAQLRPNLNKFTSDDYVQYIQQLPDIHICGMIRKNETETIVLALAIYRNYLTTYDTHRFEIDDLIVDEKERNHGLGTNLMNYLIQQAKQCHAVQIHIHCDLNNTDAHRFFFRFGLIIPIFEFYLKNNQLLESNNQIQVIDITDLSENEYEQFLIRVHNIYLQLRPHLPIDQKTYIDQIRNIRQNGSVRIIIAINNNDKNEVLGLAAYRVVHNIKYGKHIYCDDLVTSENRRSLGVGRCLINYMKNEGKKLDINQLTLDSGCQRGQAHKFYYREGFIISQFGFKMSC</sequence>
<dbReference type="InterPro" id="IPR000182">
    <property type="entry name" value="GNAT_dom"/>
</dbReference>
<dbReference type="PROSITE" id="PS51186">
    <property type="entry name" value="GNAT"/>
    <property type="match status" value="2"/>
</dbReference>
<evidence type="ECO:0000256" key="3">
    <source>
        <dbReference type="ARBA" id="ARBA00023315"/>
    </source>
</evidence>
<feature type="domain" description="N-acetyltransferase" evidence="4">
    <location>
        <begin position="157"/>
        <end position="304"/>
    </location>
</feature>
<protein>
    <recommendedName>
        <fullName evidence="4">N-acetyltransferase domain-containing protein</fullName>
    </recommendedName>
</protein>
<dbReference type="PANTHER" id="PTHR10545:SF29">
    <property type="entry name" value="GH14572P-RELATED"/>
    <property type="match status" value="1"/>
</dbReference>
<gene>
    <name evidence="6" type="ORF">JBS370_LOCUS28701</name>
    <name evidence="5" type="ORF">ZHD862_LOCUS22016</name>
</gene>
<keyword evidence="3" id="KW-0012">Acyltransferase</keyword>
<evidence type="ECO:0000259" key="4">
    <source>
        <dbReference type="PROSITE" id="PS51186"/>
    </source>
</evidence>
<dbReference type="InterPro" id="IPR051016">
    <property type="entry name" value="Diverse_Substrate_AcTransf"/>
</dbReference>
<accession>A0A814VB84</accession>
<evidence type="ECO:0000313" key="7">
    <source>
        <dbReference type="Proteomes" id="UP000663864"/>
    </source>
</evidence>
<evidence type="ECO:0000313" key="5">
    <source>
        <dbReference type="EMBL" id="CAF1185784.1"/>
    </source>
</evidence>
<dbReference type="InterPro" id="IPR016181">
    <property type="entry name" value="Acyl_CoA_acyltransferase"/>
</dbReference>
<dbReference type="AlphaFoldDB" id="A0A814VB84"/>
<keyword evidence="2" id="KW-0808">Transferase</keyword>
<dbReference type="GO" id="GO:0008080">
    <property type="term" value="F:N-acetyltransferase activity"/>
    <property type="evidence" value="ECO:0007669"/>
    <property type="project" value="TreeGrafter"/>
</dbReference>
<dbReference type="SUPFAM" id="SSF55729">
    <property type="entry name" value="Acyl-CoA N-acyltransferases (Nat)"/>
    <property type="match status" value="2"/>
</dbReference>
<dbReference type="Gene3D" id="3.40.630.30">
    <property type="match status" value="2"/>
</dbReference>
<dbReference type="Proteomes" id="UP000663836">
    <property type="component" value="Unassembled WGS sequence"/>
</dbReference>
<comment type="similarity">
    <text evidence="1">Belongs to the acetyltransferase family.</text>
</comment>
<dbReference type="Proteomes" id="UP000663864">
    <property type="component" value="Unassembled WGS sequence"/>
</dbReference>
<proteinExistence type="inferred from homology"/>
<dbReference type="EMBL" id="CAJOBD010005860">
    <property type="protein sequence ID" value="CAF4044744.1"/>
    <property type="molecule type" value="Genomic_DNA"/>
</dbReference>
<dbReference type="Pfam" id="PF00583">
    <property type="entry name" value="Acetyltransf_1"/>
    <property type="match status" value="2"/>
</dbReference>
<dbReference type="CDD" id="cd04301">
    <property type="entry name" value="NAT_SF"/>
    <property type="match status" value="2"/>
</dbReference>
<dbReference type="EMBL" id="CAJNOT010001344">
    <property type="protein sequence ID" value="CAF1185784.1"/>
    <property type="molecule type" value="Genomic_DNA"/>
</dbReference>
<dbReference type="PANTHER" id="PTHR10545">
    <property type="entry name" value="DIAMINE N-ACETYLTRANSFERASE"/>
    <property type="match status" value="1"/>
</dbReference>
<reference evidence="5" key="1">
    <citation type="submission" date="2021-02" db="EMBL/GenBank/DDBJ databases">
        <authorList>
            <person name="Nowell W R."/>
        </authorList>
    </citation>
    <scope>NUCLEOTIDE SEQUENCE</scope>
</reference>
<evidence type="ECO:0000256" key="2">
    <source>
        <dbReference type="ARBA" id="ARBA00022679"/>
    </source>
</evidence>
<evidence type="ECO:0000256" key="1">
    <source>
        <dbReference type="ARBA" id="ARBA00008694"/>
    </source>
</evidence>
<comment type="caution">
    <text evidence="5">The sequence shown here is derived from an EMBL/GenBank/DDBJ whole genome shotgun (WGS) entry which is preliminary data.</text>
</comment>
<feature type="domain" description="N-acetyltransferase" evidence="4">
    <location>
        <begin position="1"/>
        <end position="154"/>
    </location>
</feature>
<organism evidence="5 7">
    <name type="scientific">Rotaria sordida</name>
    <dbReference type="NCBI Taxonomy" id="392033"/>
    <lineage>
        <taxon>Eukaryota</taxon>
        <taxon>Metazoa</taxon>
        <taxon>Spiralia</taxon>
        <taxon>Gnathifera</taxon>
        <taxon>Rotifera</taxon>
        <taxon>Eurotatoria</taxon>
        <taxon>Bdelloidea</taxon>
        <taxon>Philodinida</taxon>
        <taxon>Philodinidae</taxon>
        <taxon>Rotaria</taxon>
    </lineage>
</organism>
<name>A0A814VB84_9BILA</name>
<evidence type="ECO:0000313" key="6">
    <source>
        <dbReference type="EMBL" id="CAF4044744.1"/>
    </source>
</evidence>